<sequence>MGATPTLEGLCDYAAANDLKQLTLRHLHLGGPTKWTQPNFKDRIRSNSLFTGANLREAVNEISPPDDSGYCTLGRNVDATRAAITHADHITGIFPHLLRNY</sequence>
<dbReference type="Gene3D" id="3.40.1080.10">
    <property type="entry name" value="Glutaconate Coenzyme A-transferase"/>
    <property type="match status" value="2"/>
</dbReference>
<dbReference type="PANTHER" id="PTHR21432">
    <property type="entry name" value="ACETYL-COA HYDROLASE-RELATED"/>
    <property type="match status" value="1"/>
</dbReference>
<name>A0AAF5Q2R3_WUCBA</name>
<evidence type="ECO:0000313" key="2">
    <source>
        <dbReference type="WBParaSite" id="mrna-Wban_09287"/>
    </source>
</evidence>
<dbReference type="InterPro" id="IPR046433">
    <property type="entry name" value="ActCoA_hydro"/>
</dbReference>
<reference evidence="2" key="3">
    <citation type="submission" date="2024-02" db="UniProtKB">
        <authorList>
            <consortium name="WormBaseParasite"/>
        </authorList>
    </citation>
    <scope>IDENTIFICATION</scope>
    <source>
        <strain evidence="2">pt0022</strain>
    </source>
</reference>
<organism evidence="1 2">
    <name type="scientific">Wuchereria bancrofti</name>
    <dbReference type="NCBI Taxonomy" id="6293"/>
    <lineage>
        <taxon>Eukaryota</taxon>
        <taxon>Metazoa</taxon>
        <taxon>Ecdysozoa</taxon>
        <taxon>Nematoda</taxon>
        <taxon>Chromadorea</taxon>
        <taxon>Rhabditida</taxon>
        <taxon>Spirurina</taxon>
        <taxon>Spiruromorpha</taxon>
        <taxon>Filarioidea</taxon>
        <taxon>Onchocercidae</taxon>
        <taxon>Wuchereria</taxon>
    </lineage>
</organism>
<dbReference type="GO" id="GO:0008775">
    <property type="term" value="F:acetate CoA-transferase activity"/>
    <property type="evidence" value="ECO:0007669"/>
    <property type="project" value="InterPro"/>
</dbReference>
<accession>A0AAF5Q2R3</accession>
<dbReference type="GO" id="GO:0006083">
    <property type="term" value="P:acetate metabolic process"/>
    <property type="evidence" value="ECO:0007669"/>
    <property type="project" value="InterPro"/>
</dbReference>
<proteinExistence type="predicted"/>
<dbReference type="AlphaFoldDB" id="A0AAF5Q2R3"/>
<dbReference type="GO" id="GO:0005739">
    <property type="term" value="C:mitochondrion"/>
    <property type="evidence" value="ECO:0007669"/>
    <property type="project" value="TreeGrafter"/>
</dbReference>
<dbReference type="PANTHER" id="PTHR21432:SF20">
    <property type="entry name" value="ACETYL-COA HYDROLASE"/>
    <property type="match status" value="1"/>
</dbReference>
<reference evidence="1" key="2">
    <citation type="journal article" date="2016" name="Mol. Ecol.">
        <title>Population genomics of the filarial nematode parasite Wuchereria bancrofti from mosquitoes.</title>
        <authorList>
            <person name="Small S.T."/>
            <person name="Reimer L.J."/>
            <person name="Tisch D.J."/>
            <person name="King C.L."/>
            <person name="Christensen B.M."/>
            <person name="Siba P.M."/>
            <person name="Kazura J.W."/>
            <person name="Serre D."/>
            <person name="Zimmerman P.A."/>
        </authorList>
    </citation>
    <scope>NUCLEOTIDE SEQUENCE</scope>
    <source>
        <strain evidence="1">pt0022</strain>
    </source>
</reference>
<evidence type="ECO:0000313" key="1">
    <source>
        <dbReference type="Proteomes" id="UP000093561"/>
    </source>
</evidence>
<dbReference type="Proteomes" id="UP000093561">
    <property type="component" value="Unassembled WGS sequence"/>
</dbReference>
<dbReference type="WBParaSite" id="mrna-Wban_09287">
    <property type="protein sequence ID" value="mrna-Wban_09287"/>
    <property type="gene ID" value="Wban_09287"/>
</dbReference>
<reference evidence="1" key="1">
    <citation type="submission" date="2015-03" db="EMBL/GenBank/DDBJ databases">
        <title>Wuchereria bancrofti Genome Sequencing Papua New Guinea Strain.</title>
        <authorList>
            <person name="Small S.T."/>
            <person name="Serre D."/>
            <person name="Zimmerman P.A."/>
        </authorList>
    </citation>
    <scope>NUCLEOTIDE SEQUENCE [LARGE SCALE GENOMIC DNA]</scope>
    <source>
        <strain evidence="1">pt0022</strain>
    </source>
</reference>
<protein>
    <submittedName>
        <fullName evidence="2">Uncharacterized protein</fullName>
    </submittedName>
</protein>